<dbReference type="GO" id="GO:0006508">
    <property type="term" value="P:proteolysis"/>
    <property type="evidence" value="ECO:0007669"/>
    <property type="project" value="UniProtKB-KW"/>
</dbReference>
<keyword evidence="5" id="KW-0378">Hydrolase</keyword>
<organism evidence="8 9">
    <name type="scientific">Salarias fasciatus</name>
    <name type="common">Jewelled blenny</name>
    <name type="synonym">Blennius fasciatus</name>
    <dbReference type="NCBI Taxonomy" id="181472"/>
    <lineage>
        <taxon>Eukaryota</taxon>
        <taxon>Metazoa</taxon>
        <taxon>Chordata</taxon>
        <taxon>Craniata</taxon>
        <taxon>Vertebrata</taxon>
        <taxon>Euteleostomi</taxon>
        <taxon>Actinopterygii</taxon>
        <taxon>Neopterygii</taxon>
        <taxon>Teleostei</taxon>
        <taxon>Neoteleostei</taxon>
        <taxon>Acanthomorphata</taxon>
        <taxon>Ovalentaria</taxon>
        <taxon>Blenniimorphae</taxon>
        <taxon>Blenniiformes</taxon>
        <taxon>Blennioidei</taxon>
        <taxon>Blenniidae</taxon>
        <taxon>Salariinae</taxon>
        <taxon>Salarias</taxon>
    </lineage>
</organism>
<feature type="compositionally biased region" description="Basic and acidic residues" evidence="6">
    <location>
        <begin position="782"/>
        <end position="799"/>
    </location>
</feature>
<dbReference type="InterPro" id="IPR038765">
    <property type="entry name" value="Papain-like_cys_pep_sf"/>
</dbReference>
<dbReference type="RefSeq" id="XP_029968483.1">
    <property type="nucleotide sequence ID" value="XM_030112623.1"/>
</dbReference>
<dbReference type="InParanoid" id="A0A672HGT3"/>
<dbReference type="GO" id="GO:0005737">
    <property type="term" value="C:cytoplasm"/>
    <property type="evidence" value="ECO:0007669"/>
    <property type="project" value="TreeGrafter"/>
</dbReference>
<gene>
    <name evidence="8" type="primary">senp7</name>
</gene>
<name>A0A672HGT3_SALFA</name>
<dbReference type="FunFam" id="1.10.418.20:FF:000004">
    <property type="entry name" value="sentrin-specific protease 7 isoform X1"/>
    <property type="match status" value="1"/>
</dbReference>
<feature type="region of interest" description="Disordered" evidence="6">
    <location>
        <begin position="311"/>
        <end position="349"/>
    </location>
</feature>
<accession>A0A672HGT3</accession>
<keyword evidence="3" id="KW-0645">Protease</keyword>
<feature type="compositionally biased region" description="Polar residues" evidence="6">
    <location>
        <begin position="128"/>
        <end position="142"/>
    </location>
</feature>
<dbReference type="PROSITE" id="PS50600">
    <property type="entry name" value="ULP_PROTEASE"/>
    <property type="match status" value="1"/>
</dbReference>
<reference evidence="8" key="1">
    <citation type="submission" date="2019-06" db="EMBL/GenBank/DDBJ databases">
        <authorList>
            <consortium name="Wellcome Sanger Institute Data Sharing"/>
        </authorList>
    </citation>
    <scope>NUCLEOTIDE SEQUENCE [LARGE SCALE GENOMIC DNA]</scope>
</reference>
<dbReference type="FunFam" id="1.10.418.20:FF:000001">
    <property type="entry name" value="sentrin-specific protease 6 isoform X1"/>
    <property type="match status" value="1"/>
</dbReference>
<protein>
    <recommendedName>
        <fullName evidence="7">Ubiquitin-like protease family profile domain-containing protein</fullName>
    </recommendedName>
</protein>
<feature type="compositionally biased region" description="Basic and acidic residues" evidence="6">
    <location>
        <begin position="678"/>
        <end position="689"/>
    </location>
</feature>
<feature type="region of interest" description="Disordered" evidence="6">
    <location>
        <begin position="96"/>
        <end position="283"/>
    </location>
</feature>
<feature type="region of interest" description="Disordered" evidence="6">
    <location>
        <begin position="618"/>
        <end position="1019"/>
    </location>
</feature>
<keyword evidence="4" id="KW-0833">Ubl conjugation pathway</keyword>
<evidence type="ECO:0000256" key="2">
    <source>
        <dbReference type="ARBA" id="ARBA00022553"/>
    </source>
</evidence>
<evidence type="ECO:0000256" key="3">
    <source>
        <dbReference type="ARBA" id="ARBA00022670"/>
    </source>
</evidence>
<feature type="domain" description="Ubiquitin-like protease family profile" evidence="7">
    <location>
        <begin position="1074"/>
        <end position="1338"/>
    </location>
</feature>
<proteinExistence type="inferred from homology"/>
<dbReference type="PANTHER" id="PTHR46896">
    <property type="entry name" value="SENTRIN-SPECIFIC PROTEASE"/>
    <property type="match status" value="1"/>
</dbReference>
<feature type="compositionally biased region" description="Low complexity" evidence="6">
    <location>
        <begin position="950"/>
        <end position="968"/>
    </location>
</feature>
<dbReference type="InterPro" id="IPR003653">
    <property type="entry name" value="Peptidase_C48_C"/>
</dbReference>
<evidence type="ECO:0000256" key="4">
    <source>
        <dbReference type="ARBA" id="ARBA00022786"/>
    </source>
</evidence>
<dbReference type="Proteomes" id="UP000472267">
    <property type="component" value="Chromosome 16"/>
</dbReference>
<comment type="similarity">
    <text evidence="1">Belongs to the peptidase C48 family.</text>
</comment>
<evidence type="ECO:0000259" key="7">
    <source>
        <dbReference type="PROSITE" id="PS50600"/>
    </source>
</evidence>
<dbReference type="OMA" id="NDDSKCR"/>
<feature type="compositionally biased region" description="Basic and acidic residues" evidence="6">
    <location>
        <begin position="205"/>
        <end position="227"/>
    </location>
</feature>
<feature type="compositionally biased region" description="Polar residues" evidence="6">
    <location>
        <begin position="842"/>
        <end position="853"/>
    </location>
</feature>
<feature type="compositionally biased region" description="Polar residues" evidence="6">
    <location>
        <begin position="860"/>
        <end position="881"/>
    </location>
</feature>
<dbReference type="Ensembl" id="ENSSFAT00005029220.1">
    <property type="protein sequence ID" value="ENSSFAP00005028159.1"/>
    <property type="gene ID" value="ENSSFAG00005014381.1"/>
</dbReference>
<evidence type="ECO:0000313" key="8">
    <source>
        <dbReference type="Ensembl" id="ENSSFAP00005028159.1"/>
    </source>
</evidence>
<dbReference type="InterPro" id="IPR051947">
    <property type="entry name" value="Sentrin-specific_protease"/>
</dbReference>
<keyword evidence="9" id="KW-1185">Reference proteome</keyword>
<dbReference type="Gene3D" id="1.10.418.20">
    <property type="match status" value="1"/>
</dbReference>
<reference evidence="8" key="2">
    <citation type="submission" date="2025-08" db="UniProtKB">
        <authorList>
            <consortium name="Ensembl"/>
        </authorList>
    </citation>
    <scope>IDENTIFICATION</scope>
</reference>
<dbReference type="GO" id="GO:0016926">
    <property type="term" value="P:protein desumoylation"/>
    <property type="evidence" value="ECO:0007669"/>
    <property type="project" value="TreeGrafter"/>
</dbReference>
<evidence type="ECO:0000313" key="9">
    <source>
        <dbReference type="Proteomes" id="UP000472267"/>
    </source>
</evidence>
<dbReference type="OrthoDB" id="442460at2759"/>
<feature type="compositionally biased region" description="Polar residues" evidence="6">
    <location>
        <begin position="712"/>
        <end position="725"/>
    </location>
</feature>
<sequence length="1391" mass="154184">MMEQRRALTIPFSVNKDNLMENPLRIPVTCLSAECGKLDRQVPWTAIAGCKLRHSSQHRNGSTMLDCSHAAMISSEMTRRQPLLLLTDVLKTEPGKAYMERMRKGLLSRSSRERRGSVPSSSDRKSQVTEPRSNGRKSSTPRGRQKTPPQSSRRSNLRRRQQTASDEADEDTENVKNEEAREDGDKFSEVVDCGLSLRWEPSEEAASRDEFPPADIKDKGTEPERDAQLSSRRKRKDSGLQCNGTSSPKRHRGSVLRLTGDEGQDGEEAPAAVSPQETLEDAEPEGQDVLQFTVGGDDQAQVLLPVSSPSATAAADVVKSPRRGSAPSTAEAKPSEPIVLSSDDEESENISRRCSQAASRRPAVGNTVIRGLSSQKARRTGVSNFQNIEVLQVIVQDIPRLAPPPPIPDDDYSRIEVAFSALHCGGFHGKSNGDIMIEKQRIIIPLQDASEQMEVVLSFSSKELRRYSVWEQHELEEEEICFLDDEDPYPPAVLLFFLSDKAAAAVQRDLCRLGIKRRRASKAAKASPFVVLTLSCPLEGVKGALLRSVLDIECLNTMAQEQVALSPAADVFPGLDDYLSPVLSLEESIELITKTGLDPHLLSMLCLKDPEPVLNVDRGSSQSAWHKSPAAPTERKFKSAKGSQVVEVDISHVLERGTPPALERKTSPPQKPESSSVLERKTSEPHKPESPSVLKRRTSEPQKPESSAVLKTKTSPLQNPENSSIPERKTSEHRKPETSSVLKPNTSPPKKQESSSVLELKTCEPQKTESSSVLKPKTSPLRKPESSLVLEEKTCKLKTPESSSVLKSKTSQLQKPESSSVLEQKTSQPQKLESSSELKSKTSPPQKPENSSVLEPKTSPPQKLESTSALEQRTSPPQELESSSVPKPKASPPQKPETSSVLEPETSLVLEPETSPALKPDTYLSPEPKTSPPQELEAPLALEVSPALKPEASPSVESETSPSSQPEASPAPEPETPPSIESETSPSVEPERSPAVEPEEGTMLKPKDDLENDGAEDPACQQDAAPVYTLCHRRNKGSYSVSMCKPNAKWTKYKHQGLARRLIQFPPPPQKGGITVTMEDLQCLDNGQFLNDVIIDFYLKYLLQNAPASVAERTHIFSSFFYKQLTRRDNASEGGSSESCQRQRRHQRVKTWTRHVDIFQKDFLFVPVNQEAHWYLVVICFPGLDEPRFEERAGPESRDEAEESPGQEGAAGRTSSGDAADSPPPLSCSSTASTQPEKAQEHATKDFILSPVNCTELTCEVKTVCKRPSILIMDSLKLSLHERVVKLLRDYLQSEWEVRRGSSREFGPDQMKSSHCKVPLQDNSSDCGLYLLQYVESFLKDPVVHFELPLCLERWFPRQQVRRKRDAIRDLILYLYRLQNLDLRHVELPSF</sequence>
<evidence type="ECO:0000256" key="1">
    <source>
        <dbReference type="ARBA" id="ARBA00005234"/>
    </source>
</evidence>
<feature type="compositionally biased region" description="Low complexity" evidence="6">
    <location>
        <begin position="978"/>
        <end position="988"/>
    </location>
</feature>
<keyword evidence="2" id="KW-0597">Phosphoprotein</keyword>
<dbReference type="GO" id="GO:0070139">
    <property type="term" value="F:SUMO-specific endopeptidase activity"/>
    <property type="evidence" value="ECO:0007669"/>
    <property type="project" value="TreeGrafter"/>
</dbReference>
<evidence type="ECO:0000256" key="6">
    <source>
        <dbReference type="SAM" id="MobiDB-lite"/>
    </source>
</evidence>
<feature type="region of interest" description="Disordered" evidence="6">
    <location>
        <begin position="1190"/>
        <end position="1242"/>
    </location>
</feature>
<feature type="compositionally biased region" description="Polar residues" evidence="6">
    <location>
        <begin position="738"/>
        <end position="757"/>
    </location>
</feature>
<evidence type="ECO:0000256" key="5">
    <source>
        <dbReference type="ARBA" id="ARBA00022801"/>
    </source>
</evidence>
<feature type="compositionally biased region" description="Polar residues" evidence="6">
    <location>
        <begin position="1227"/>
        <end position="1237"/>
    </location>
</feature>
<feature type="compositionally biased region" description="Polar residues" evidence="6">
    <location>
        <begin position="800"/>
        <end position="830"/>
    </location>
</feature>
<dbReference type="GO" id="GO:0005634">
    <property type="term" value="C:nucleus"/>
    <property type="evidence" value="ECO:0007669"/>
    <property type="project" value="TreeGrafter"/>
</dbReference>
<dbReference type="SUPFAM" id="SSF54001">
    <property type="entry name" value="Cysteine proteinases"/>
    <property type="match status" value="1"/>
</dbReference>
<feature type="compositionally biased region" description="Basic and acidic residues" evidence="6">
    <location>
        <begin position="173"/>
        <end position="189"/>
    </location>
</feature>
<feature type="compositionally biased region" description="Basic and acidic residues" evidence="6">
    <location>
        <begin position="726"/>
        <end position="737"/>
    </location>
</feature>
<dbReference type="PANTHER" id="PTHR46896:SF2">
    <property type="entry name" value="SENTRIN-SPECIFIC PROTEASE 7"/>
    <property type="match status" value="1"/>
</dbReference>
<dbReference type="Gene3D" id="3.40.395.10">
    <property type="entry name" value="Adenoviral Proteinase, Chain A"/>
    <property type="match status" value="1"/>
</dbReference>
<dbReference type="GeneID" id="115403649"/>
<reference evidence="8" key="3">
    <citation type="submission" date="2025-09" db="UniProtKB">
        <authorList>
            <consortium name="Ensembl"/>
        </authorList>
    </citation>
    <scope>IDENTIFICATION</scope>
</reference>
<dbReference type="Pfam" id="PF02902">
    <property type="entry name" value="Peptidase_C48"/>
    <property type="match status" value="1"/>
</dbReference>
<feature type="compositionally biased region" description="Basic and acidic residues" evidence="6">
    <location>
        <begin position="110"/>
        <end position="127"/>
    </location>
</feature>